<accession>A0ABP7FBU4</accession>
<keyword evidence="9" id="KW-1185">Reference proteome</keyword>
<evidence type="ECO:0000256" key="2">
    <source>
        <dbReference type="ARBA" id="ARBA00005046"/>
    </source>
</evidence>
<evidence type="ECO:0000256" key="4">
    <source>
        <dbReference type="ARBA" id="ARBA00023150"/>
    </source>
</evidence>
<dbReference type="NCBIfam" id="TIGR00581">
    <property type="entry name" value="moaC"/>
    <property type="match status" value="1"/>
</dbReference>
<dbReference type="Proteomes" id="UP001500920">
    <property type="component" value="Unassembled WGS sequence"/>
</dbReference>
<organism evidence="8 9">
    <name type="scientific">Salinicoccus jeotgali</name>
    <dbReference type="NCBI Taxonomy" id="381634"/>
    <lineage>
        <taxon>Bacteria</taxon>
        <taxon>Bacillati</taxon>
        <taxon>Bacillota</taxon>
        <taxon>Bacilli</taxon>
        <taxon>Bacillales</taxon>
        <taxon>Staphylococcaceae</taxon>
        <taxon>Salinicoccus</taxon>
    </lineage>
</organism>
<dbReference type="Pfam" id="PF01967">
    <property type="entry name" value="MoaC"/>
    <property type="match status" value="1"/>
</dbReference>
<comment type="function">
    <text evidence="6">Catalyzes the conversion of (8S)-3',8-cyclo-7,8-dihydroguanosine 5'-triphosphate to cyclic pyranopterin monophosphate (cPMP).</text>
</comment>
<comment type="subunit">
    <text evidence="6">Homohexamer; trimer of dimers.</text>
</comment>
<comment type="caution">
    <text evidence="8">The sequence shown here is derived from an EMBL/GenBank/DDBJ whole genome shotgun (WGS) entry which is preliminary data.</text>
</comment>
<dbReference type="InterPro" id="IPR002820">
    <property type="entry name" value="Mopterin_CF_biosynth-C_dom"/>
</dbReference>
<comment type="catalytic activity">
    <reaction evidence="1 6">
        <text>(8S)-3',8-cyclo-7,8-dihydroguanosine 5'-triphosphate = cyclic pyranopterin phosphate + diphosphate</text>
        <dbReference type="Rhea" id="RHEA:49580"/>
        <dbReference type="ChEBI" id="CHEBI:33019"/>
        <dbReference type="ChEBI" id="CHEBI:59648"/>
        <dbReference type="ChEBI" id="CHEBI:131766"/>
        <dbReference type="EC" id="4.6.1.17"/>
    </reaction>
</comment>
<dbReference type="EC" id="4.6.1.17" evidence="3 6"/>
<feature type="binding site" evidence="6">
    <location>
        <begin position="114"/>
        <end position="115"/>
    </location>
    <ligand>
        <name>substrate</name>
    </ligand>
</feature>
<comment type="similarity">
    <text evidence="6">Belongs to the MoaC family.</text>
</comment>
<evidence type="ECO:0000256" key="3">
    <source>
        <dbReference type="ARBA" id="ARBA00012575"/>
    </source>
</evidence>
<sequence>MSKFTHFNQEGRARMVDVSDKEVTTRTALAKSTLIVSKEIHEAITGKTVEKGDVLSVAQVSGIMAAKNTHQIIPMCHPLPLSGIDISFTWDLSDGYALHIEATVKTSGRTGVEMEALTAASAAALTVYDMCKAIDKGMIIRETALISKTGGKSGDYHIDK</sequence>
<dbReference type="RefSeq" id="WP_344704604.1">
    <property type="nucleotide sequence ID" value="NZ_BAABCK010000070.1"/>
</dbReference>
<reference evidence="9" key="1">
    <citation type="journal article" date="2019" name="Int. J. Syst. Evol. Microbiol.">
        <title>The Global Catalogue of Microorganisms (GCM) 10K type strain sequencing project: providing services to taxonomists for standard genome sequencing and annotation.</title>
        <authorList>
            <consortium name="The Broad Institute Genomics Platform"/>
            <consortium name="The Broad Institute Genome Sequencing Center for Infectious Disease"/>
            <person name="Wu L."/>
            <person name="Ma J."/>
        </authorList>
    </citation>
    <scope>NUCLEOTIDE SEQUENCE [LARGE SCALE GENOMIC DNA]</scope>
    <source>
        <strain evidence="9">JCM 16981</strain>
    </source>
</reference>
<dbReference type="EMBL" id="BAABCK010000070">
    <property type="protein sequence ID" value="GAA3734225.1"/>
    <property type="molecule type" value="Genomic_DNA"/>
</dbReference>
<evidence type="ECO:0000313" key="8">
    <source>
        <dbReference type="EMBL" id="GAA3734225.1"/>
    </source>
</evidence>
<dbReference type="PANTHER" id="PTHR22960">
    <property type="entry name" value="MOLYBDOPTERIN COFACTOR SYNTHESIS PROTEIN A"/>
    <property type="match status" value="1"/>
</dbReference>
<gene>
    <name evidence="6 8" type="primary">moaC</name>
    <name evidence="8" type="ORF">GCM10022378_23120</name>
</gene>
<feature type="binding site" evidence="6">
    <location>
        <begin position="75"/>
        <end position="77"/>
    </location>
    <ligand>
        <name>substrate</name>
    </ligand>
</feature>
<comment type="pathway">
    <text evidence="2 6">Cofactor biosynthesis; molybdopterin biosynthesis.</text>
</comment>
<dbReference type="NCBIfam" id="NF006870">
    <property type="entry name" value="PRK09364.1"/>
    <property type="match status" value="1"/>
</dbReference>
<dbReference type="InterPro" id="IPR036522">
    <property type="entry name" value="MoaC_sf"/>
</dbReference>
<evidence type="ECO:0000313" key="9">
    <source>
        <dbReference type="Proteomes" id="UP001500920"/>
    </source>
</evidence>
<feature type="domain" description="Molybdopterin cofactor biosynthesis C (MoaC)" evidence="7">
    <location>
        <begin position="15"/>
        <end position="151"/>
    </location>
</feature>
<dbReference type="InterPro" id="IPR050105">
    <property type="entry name" value="MoCo_biosynth_MoaA/MoaC"/>
</dbReference>
<evidence type="ECO:0000256" key="1">
    <source>
        <dbReference type="ARBA" id="ARBA00001637"/>
    </source>
</evidence>
<dbReference type="Gene3D" id="3.30.70.640">
    <property type="entry name" value="Molybdopterin cofactor biosynthesis C (MoaC) domain"/>
    <property type="match status" value="1"/>
</dbReference>
<dbReference type="HAMAP" id="MF_01224_B">
    <property type="entry name" value="MoaC_B"/>
    <property type="match status" value="1"/>
</dbReference>
<evidence type="ECO:0000259" key="7">
    <source>
        <dbReference type="Pfam" id="PF01967"/>
    </source>
</evidence>
<evidence type="ECO:0000256" key="5">
    <source>
        <dbReference type="ARBA" id="ARBA00023239"/>
    </source>
</evidence>
<keyword evidence="5 6" id="KW-0456">Lyase</keyword>
<dbReference type="SUPFAM" id="SSF55040">
    <property type="entry name" value="Molybdenum cofactor biosynthesis protein C, MoaC"/>
    <property type="match status" value="1"/>
</dbReference>
<dbReference type="InterPro" id="IPR023045">
    <property type="entry name" value="MoaC"/>
</dbReference>
<protein>
    <recommendedName>
        <fullName evidence="3 6">Cyclic pyranopterin monophosphate synthase</fullName>
        <ecNumber evidence="3 6">4.6.1.17</ecNumber>
    </recommendedName>
    <alternativeName>
        <fullName evidence="6">Molybdenum cofactor biosynthesis protein C</fullName>
    </alternativeName>
</protein>
<dbReference type="CDD" id="cd01420">
    <property type="entry name" value="MoaC_PE"/>
    <property type="match status" value="1"/>
</dbReference>
<proteinExistence type="inferred from homology"/>
<evidence type="ECO:0000256" key="6">
    <source>
        <dbReference type="HAMAP-Rule" id="MF_01224"/>
    </source>
</evidence>
<keyword evidence="4 6" id="KW-0501">Molybdenum cofactor biosynthesis</keyword>
<dbReference type="InterPro" id="IPR047594">
    <property type="entry name" value="MoaC_bact/euk"/>
</dbReference>
<dbReference type="PANTHER" id="PTHR22960:SF29">
    <property type="entry name" value="CYCLIC PYRANOPTERIN MONOPHOSPHATE SYNTHASE"/>
    <property type="match status" value="1"/>
</dbReference>
<feature type="active site" evidence="6">
    <location>
        <position position="129"/>
    </location>
</feature>
<name>A0ABP7FBU4_9STAP</name>